<protein>
    <submittedName>
        <fullName evidence="1">Uncharacterized protein</fullName>
    </submittedName>
</protein>
<evidence type="ECO:0000313" key="1">
    <source>
        <dbReference type="EMBL" id="MBW8638243.1"/>
    </source>
</evidence>
<gene>
    <name evidence="1" type="ORF">K1W69_13690</name>
</gene>
<dbReference type="AlphaFoldDB" id="A0AAE3D273"/>
<name>A0AAE3D273_9HYPH</name>
<keyword evidence="2" id="KW-1185">Reference proteome</keyword>
<evidence type="ECO:0000313" key="2">
    <source>
        <dbReference type="Proteomes" id="UP001196509"/>
    </source>
</evidence>
<dbReference type="EMBL" id="JAICBX010000002">
    <property type="protein sequence ID" value="MBW8638243.1"/>
    <property type="molecule type" value="Genomic_DNA"/>
</dbReference>
<organism evidence="1 2">
    <name type="scientific">Flavimaribacter sediminis</name>
    <dbReference type="NCBI Taxonomy" id="2865987"/>
    <lineage>
        <taxon>Bacteria</taxon>
        <taxon>Pseudomonadati</taxon>
        <taxon>Pseudomonadota</taxon>
        <taxon>Alphaproteobacteria</taxon>
        <taxon>Hyphomicrobiales</taxon>
        <taxon>Rhizobiaceae</taxon>
        <taxon>Flavimaribacter</taxon>
    </lineage>
</organism>
<accession>A0AAE3D273</accession>
<comment type="caution">
    <text evidence="1">The sequence shown here is derived from an EMBL/GenBank/DDBJ whole genome shotgun (WGS) entry which is preliminary data.</text>
</comment>
<reference evidence="1" key="1">
    <citation type="submission" date="2021-08" db="EMBL/GenBank/DDBJ databases">
        <title>Hoeflea bacterium WL0058 sp. nov., isolated from the sediment.</title>
        <authorList>
            <person name="Wang L."/>
            <person name="Zhang D."/>
        </authorList>
    </citation>
    <scope>NUCLEOTIDE SEQUENCE</scope>
    <source>
        <strain evidence="1">WL0058</strain>
    </source>
</reference>
<sequence length="59" mass="5900">MAEQKSLGRTIVTSFIVAGAIILAGAFAAPHFVTASKAGCAPSYGVDPCAQEFAADAAK</sequence>
<dbReference type="Proteomes" id="UP001196509">
    <property type="component" value="Unassembled WGS sequence"/>
</dbReference>
<proteinExistence type="predicted"/>
<dbReference type="RefSeq" id="WP_220228884.1">
    <property type="nucleotide sequence ID" value="NZ_JAICBX010000002.1"/>
</dbReference>